<organism evidence="7 8">
    <name type="scientific">Desulfovibrio litoralis DSM 11393</name>
    <dbReference type="NCBI Taxonomy" id="1121455"/>
    <lineage>
        <taxon>Bacteria</taxon>
        <taxon>Pseudomonadati</taxon>
        <taxon>Thermodesulfobacteriota</taxon>
        <taxon>Desulfovibrionia</taxon>
        <taxon>Desulfovibrionales</taxon>
        <taxon>Desulfovibrionaceae</taxon>
        <taxon>Desulfovibrio</taxon>
    </lineage>
</organism>
<evidence type="ECO:0000256" key="1">
    <source>
        <dbReference type="ARBA" id="ARBA00004651"/>
    </source>
</evidence>
<evidence type="ECO:0000313" key="7">
    <source>
        <dbReference type="EMBL" id="SHN48785.1"/>
    </source>
</evidence>
<dbReference type="InterPro" id="IPR005495">
    <property type="entry name" value="LptG/LptF_permease"/>
</dbReference>
<evidence type="ECO:0000256" key="5">
    <source>
        <dbReference type="ARBA" id="ARBA00023136"/>
    </source>
</evidence>
<evidence type="ECO:0000256" key="2">
    <source>
        <dbReference type="ARBA" id="ARBA00022475"/>
    </source>
</evidence>
<gene>
    <name evidence="7" type="ORF">SAMN02745728_00046</name>
</gene>
<dbReference type="AlphaFoldDB" id="A0A1M7RR59"/>
<accession>A0A1M7RR59</accession>
<proteinExistence type="predicted"/>
<reference evidence="7 8" key="1">
    <citation type="submission" date="2016-12" db="EMBL/GenBank/DDBJ databases">
        <authorList>
            <person name="Song W.-J."/>
            <person name="Kurnit D.M."/>
        </authorList>
    </citation>
    <scope>NUCLEOTIDE SEQUENCE [LARGE SCALE GENOMIC DNA]</scope>
    <source>
        <strain evidence="7 8">DSM 11393</strain>
    </source>
</reference>
<feature type="transmembrane region" description="Helical" evidence="6">
    <location>
        <begin position="86"/>
        <end position="113"/>
    </location>
</feature>
<protein>
    <submittedName>
        <fullName evidence="7">Lipopolysaccharide export system permease protein</fullName>
    </submittedName>
</protein>
<keyword evidence="5 6" id="KW-0472">Membrane</keyword>
<comment type="subcellular location">
    <subcellularLocation>
        <location evidence="1">Cell membrane</location>
        <topology evidence="1">Multi-pass membrane protein</topology>
    </subcellularLocation>
</comment>
<keyword evidence="4 6" id="KW-1133">Transmembrane helix</keyword>
<dbReference type="Proteomes" id="UP000186469">
    <property type="component" value="Unassembled WGS sequence"/>
</dbReference>
<feature type="transmembrane region" description="Helical" evidence="6">
    <location>
        <begin position="12"/>
        <end position="30"/>
    </location>
</feature>
<dbReference type="EMBL" id="FRDI01000002">
    <property type="protein sequence ID" value="SHN48785.1"/>
    <property type="molecule type" value="Genomic_DNA"/>
</dbReference>
<feature type="transmembrane region" description="Helical" evidence="6">
    <location>
        <begin position="301"/>
        <end position="320"/>
    </location>
</feature>
<sequence length="358" mass="39534">MNILFRYTARQNLFLLASVLCLGVGIYLLADVFENLERFIAADAGFLTAITYFAVKIPMIISQILPAVFLLACIVQIRLMANNKELIALGAGGISPLVIVKYFMIISCIWGVIQFAFSDYLGIKGENLARKILTEDVKGLSASQKTITGVWFTEGDYIVHIQEARPMLKEGVGFSAYQLSADKNHIENIILADSFVTQKDFWLLKNARITNTKNYSIKEEPSFQIALKQTLSAFVVAQSKKTFSQYSFGELGATIKRLKNSGSNVEALKTSWHNKLAYAASLLVMGLLALSISLSGKNMYICLGQGLICIFLLYSFNAFASSLGAKGGLTPILAAWLPNLSFGVLSCLWLYQAFFRTK</sequence>
<evidence type="ECO:0000256" key="4">
    <source>
        <dbReference type="ARBA" id="ARBA00022989"/>
    </source>
</evidence>
<dbReference type="GO" id="GO:0015920">
    <property type="term" value="P:lipopolysaccharide transport"/>
    <property type="evidence" value="ECO:0007669"/>
    <property type="project" value="TreeGrafter"/>
</dbReference>
<evidence type="ECO:0000256" key="3">
    <source>
        <dbReference type="ARBA" id="ARBA00022692"/>
    </source>
</evidence>
<dbReference type="Pfam" id="PF03739">
    <property type="entry name" value="LptF_LptG"/>
    <property type="match status" value="1"/>
</dbReference>
<feature type="transmembrane region" description="Helical" evidence="6">
    <location>
        <begin position="332"/>
        <end position="351"/>
    </location>
</feature>
<name>A0A1M7RR59_9BACT</name>
<feature type="transmembrane region" description="Helical" evidence="6">
    <location>
        <begin position="50"/>
        <end position="74"/>
    </location>
</feature>
<keyword evidence="3 6" id="KW-0812">Transmembrane</keyword>
<dbReference type="RefSeq" id="WP_072696071.1">
    <property type="nucleotide sequence ID" value="NZ_FRDI01000002.1"/>
</dbReference>
<dbReference type="OrthoDB" id="9783403at2"/>
<feature type="transmembrane region" description="Helical" evidence="6">
    <location>
        <begin position="276"/>
        <end position="294"/>
    </location>
</feature>
<keyword evidence="8" id="KW-1185">Reference proteome</keyword>
<dbReference type="PANTHER" id="PTHR33529:SF2">
    <property type="entry name" value="LIPOPOLYSACCHARIDE EXPORT SYSTEM PERMEASE PROTEIN LPTG"/>
    <property type="match status" value="1"/>
</dbReference>
<evidence type="ECO:0000256" key="6">
    <source>
        <dbReference type="SAM" id="Phobius"/>
    </source>
</evidence>
<dbReference type="PANTHER" id="PTHR33529">
    <property type="entry name" value="SLR0882 PROTEIN-RELATED"/>
    <property type="match status" value="1"/>
</dbReference>
<dbReference type="GO" id="GO:0043190">
    <property type="term" value="C:ATP-binding cassette (ABC) transporter complex"/>
    <property type="evidence" value="ECO:0007669"/>
    <property type="project" value="TreeGrafter"/>
</dbReference>
<evidence type="ECO:0000313" key="8">
    <source>
        <dbReference type="Proteomes" id="UP000186469"/>
    </source>
</evidence>
<keyword evidence="2" id="KW-1003">Cell membrane</keyword>
<dbReference type="STRING" id="1121455.SAMN02745728_00046"/>